<dbReference type="EMBL" id="ON210137">
    <property type="protein sequence ID" value="URO83377.1"/>
    <property type="molecule type" value="Genomic_DNA"/>
</dbReference>
<keyword evidence="2" id="KW-1185">Reference proteome</keyword>
<dbReference type="Proteomes" id="UP001055487">
    <property type="component" value="Segment"/>
</dbReference>
<evidence type="ECO:0000313" key="1">
    <source>
        <dbReference type="EMBL" id="URO83377.1"/>
    </source>
</evidence>
<sequence>MERYIDAECLISAGLNEAVEGSKYAICQSDYPYKDTFWIEFGSKGSKHHATYDVWKAPSGLFYILKRHCQPESGVLAVFKEV</sequence>
<protein>
    <submittedName>
        <fullName evidence="1">Uncharacterized protein</fullName>
    </submittedName>
</protein>
<organism evidence="1 2">
    <name type="scientific">Escherichia phage EC150</name>
    <dbReference type="NCBI Taxonomy" id="2936907"/>
    <lineage>
        <taxon>Viruses</taxon>
        <taxon>Duplodnaviria</taxon>
        <taxon>Heunggongvirae</taxon>
        <taxon>Uroviricota</taxon>
        <taxon>Caudoviricetes</taxon>
        <taxon>Lindbergviridae</taxon>
        <taxon>Wifcevirus</taxon>
        <taxon>Wifcevirus EC150</taxon>
    </lineage>
</organism>
<proteinExistence type="predicted"/>
<accession>A0A9E7RZQ2</accession>
<evidence type="ECO:0000313" key="2">
    <source>
        <dbReference type="Proteomes" id="UP001055487"/>
    </source>
</evidence>
<name>A0A9E7RZQ2_9CAUD</name>
<reference evidence="1 2" key="1">
    <citation type="submission" date="2022-04" db="EMBL/GenBank/DDBJ databases">
        <title>Complete genome sequences of 17 Escherichia coli bacteriophages isolated from wastewater, pond water, cow manure and bird feces.</title>
        <authorList>
            <person name="Vitt A.R."/>
            <person name="Ahern S.J."/>
            <person name="Gambino M."/>
            <person name="Holst Sorensen M.C."/>
            <person name="Brondsted L."/>
        </authorList>
    </citation>
    <scope>NUCLEOTIDE SEQUENCE [LARGE SCALE GENOMIC DNA]</scope>
</reference>